<evidence type="ECO:0000313" key="2">
    <source>
        <dbReference type="Proteomes" id="UP000249557"/>
    </source>
</evidence>
<evidence type="ECO:0000313" key="1">
    <source>
        <dbReference type="EMBL" id="PZO82696.1"/>
    </source>
</evidence>
<name>A0A2W4ZMA0_9BACT</name>
<sequence length="126" mass="14190">MWKAIYTDQFGRDFVVQTPGTKLEPGANYYHDQTQKGHLHCFYCRAGVHFNGGTVSTAGSSSGGVSPHFVTDSGEKHQDCLWEFQEPSQNQKDIDYTKGYRLHINTARYSSLFNQKSGVYEISENG</sequence>
<dbReference type="Proteomes" id="UP000249557">
    <property type="component" value="Unassembled WGS sequence"/>
</dbReference>
<accession>A0A2W4ZMA0</accession>
<proteinExistence type="predicted"/>
<protein>
    <submittedName>
        <fullName evidence="1">Uncharacterized protein</fullName>
    </submittedName>
</protein>
<reference evidence="1 2" key="1">
    <citation type="submission" date="2017-08" db="EMBL/GenBank/DDBJ databases">
        <title>Infants hospitalized years apart are colonized by the same room-sourced microbial strains.</title>
        <authorList>
            <person name="Brooks B."/>
            <person name="Olm M.R."/>
            <person name="Firek B.A."/>
            <person name="Baker R."/>
            <person name="Thomas B.C."/>
            <person name="Morowitz M.J."/>
            <person name="Banfield J.F."/>
        </authorList>
    </citation>
    <scope>NUCLEOTIDE SEQUENCE [LARGE SCALE GENOMIC DNA]</scope>
    <source>
        <strain evidence="1">S2_018_000_R2_104</strain>
    </source>
</reference>
<dbReference type="EMBL" id="QFNK01000247">
    <property type="protein sequence ID" value="PZO82696.1"/>
    <property type="molecule type" value="Genomic_DNA"/>
</dbReference>
<comment type="caution">
    <text evidence="1">The sequence shown here is derived from an EMBL/GenBank/DDBJ whole genome shotgun (WGS) entry which is preliminary data.</text>
</comment>
<dbReference type="AlphaFoldDB" id="A0A2W4ZMA0"/>
<feature type="non-terminal residue" evidence="1">
    <location>
        <position position="126"/>
    </location>
</feature>
<organism evidence="1 2">
    <name type="scientific">Micavibrio aeruginosavorus</name>
    <dbReference type="NCBI Taxonomy" id="349221"/>
    <lineage>
        <taxon>Bacteria</taxon>
        <taxon>Pseudomonadati</taxon>
        <taxon>Bdellovibrionota</taxon>
        <taxon>Bdellovibrionia</taxon>
        <taxon>Bdellovibrionales</taxon>
        <taxon>Pseudobdellovibrionaceae</taxon>
        <taxon>Micavibrio</taxon>
    </lineage>
</organism>
<gene>
    <name evidence="1" type="ORF">DI626_09840</name>
</gene>